<keyword evidence="5" id="KW-1185">Reference proteome</keyword>
<protein>
    <submittedName>
        <fullName evidence="4">Membrane-bound proteins with a thioredoxin-like domain</fullName>
    </submittedName>
</protein>
<feature type="transmembrane region" description="Helical" evidence="2">
    <location>
        <begin position="20"/>
        <end position="38"/>
    </location>
</feature>
<sequence length="185" mass="21235">MLSLLFMKYWPRGWHMLKKWLAGICLIGLAVYMCWTFYENYTKKEEVGIEEGQKAPDFSLKTLSGEEASLSDYKGKKVLLNFWATWCHPCRKEMPAMEELQKEHSEIAVVAVNFTSAEKGEKTVKQFADSLHLTFPILIDKSGINADYSVLTYPTTYILDEKGVIQQIYAGTMTKKQMKQKLGLN</sequence>
<gene>
    <name evidence="4" type="ordered locus">BATR1942_07035</name>
</gene>
<keyword evidence="2" id="KW-1133">Transmembrane helix</keyword>
<reference evidence="4 5" key="1">
    <citation type="journal article" date="2011" name="Front. Microbiol.">
        <title>Genomic signatures of strain selection and enhancement in Bacillus atrophaeus var. globigii, a historical biowarfare simulant.</title>
        <authorList>
            <person name="Gibbons H.S."/>
            <person name="Broomall S.M."/>
            <person name="McNew L.A."/>
            <person name="Daligault H."/>
            <person name="Chapman C."/>
            <person name="Bruce D."/>
            <person name="Karavis M."/>
            <person name="Krepps M."/>
            <person name="McGregor P.A."/>
            <person name="Hong C."/>
            <person name="Park K.H."/>
            <person name="Akmal A."/>
            <person name="Feldman A."/>
            <person name="Lin J.S."/>
            <person name="Chang W.E."/>
            <person name="Higgs B.W."/>
            <person name="Demirev P."/>
            <person name="Lindquist J."/>
            <person name="Liem A."/>
            <person name="Fochler E."/>
            <person name="Read T.D."/>
            <person name="Tapia R."/>
            <person name="Johnson S."/>
            <person name="Bishop-Lilly K.A."/>
            <person name="Detter C."/>
            <person name="Han C."/>
            <person name="Sozhamannan S."/>
            <person name="Rosenzweig C.N."/>
            <person name="Skowronski E.W."/>
        </authorList>
    </citation>
    <scope>NUCLEOTIDE SEQUENCE [LARGE SCALE GENOMIC DNA]</scope>
    <source>
        <strain evidence="4 5">1942</strain>
    </source>
</reference>
<evidence type="ECO:0000313" key="5">
    <source>
        <dbReference type="Proteomes" id="UP000006867"/>
    </source>
</evidence>
<name>A0ABM5LXL6_BACA1</name>
<dbReference type="Proteomes" id="UP000006867">
    <property type="component" value="Chromosome"/>
</dbReference>
<evidence type="ECO:0000259" key="3">
    <source>
        <dbReference type="PROSITE" id="PS51352"/>
    </source>
</evidence>
<keyword evidence="2" id="KW-0812">Transmembrane</keyword>
<keyword evidence="1" id="KW-1015">Disulfide bond</keyword>
<dbReference type="InterPro" id="IPR036249">
    <property type="entry name" value="Thioredoxin-like_sf"/>
</dbReference>
<evidence type="ECO:0000256" key="2">
    <source>
        <dbReference type="SAM" id="Phobius"/>
    </source>
</evidence>
<organism evidence="4 5">
    <name type="scientific">Bacillus atrophaeus (strain 1942)</name>
    <dbReference type="NCBI Taxonomy" id="720555"/>
    <lineage>
        <taxon>Bacteria</taxon>
        <taxon>Bacillati</taxon>
        <taxon>Bacillota</taxon>
        <taxon>Bacilli</taxon>
        <taxon>Bacillales</taxon>
        <taxon>Bacillaceae</taxon>
        <taxon>Bacillus</taxon>
    </lineage>
</organism>
<proteinExistence type="predicted"/>
<dbReference type="InterPro" id="IPR000866">
    <property type="entry name" value="AhpC/TSA"/>
</dbReference>
<keyword evidence="2" id="KW-0472">Membrane</keyword>
<dbReference type="Pfam" id="PF00578">
    <property type="entry name" value="AhpC-TSA"/>
    <property type="match status" value="1"/>
</dbReference>
<dbReference type="Gene3D" id="3.40.30.10">
    <property type="entry name" value="Glutaredoxin"/>
    <property type="match status" value="1"/>
</dbReference>
<dbReference type="PANTHER" id="PTHR42852">
    <property type="entry name" value="THIOL:DISULFIDE INTERCHANGE PROTEIN DSBE"/>
    <property type="match status" value="1"/>
</dbReference>
<dbReference type="SUPFAM" id="SSF52833">
    <property type="entry name" value="Thioredoxin-like"/>
    <property type="match status" value="1"/>
</dbReference>
<accession>A0ABM5LXL6</accession>
<evidence type="ECO:0000313" key="4">
    <source>
        <dbReference type="EMBL" id="ADP32359.1"/>
    </source>
</evidence>
<feature type="domain" description="Thioredoxin" evidence="3">
    <location>
        <begin position="49"/>
        <end position="185"/>
    </location>
</feature>
<dbReference type="InterPro" id="IPR050553">
    <property type="entry name" value="Thioredoxin_ResA/DsbE_sf"/>
</dbReference>
<evidence type="ECO:0000256" key="1">
    <source>
        <dbReference type="ARBA" id="ARBA00023157"/>
    </source>
</evidence>
<dbReference type="PANTHER" id="PTHR42852:SF1">
    <property type="entry name" value="THIOREDOXIN-LIKE PROTEIN YNEN"/>
    <property type="match status" value="1"/>
</dbReference>
<dbReference type="EMBL" id="CP002207">
    <property type="protein sequence ID" value="ADP32359.1"/>
    <property type="molecule type" value="Genomic_DNA"/>
</dbReference>
<dbReference type="CDD" id="cd02966">
    <property type="entry name" value="TlpA_like_family"/>
    <property type="match status" value="1"/>
</dbReference>
<dbReference type="InterPro" id="IPR013766">
    <property type="entry name" value="Thioredoxin_domain"/>
</dbReference>
<dbReference type="PROSITE" id="PS51352">
    <property type="entry name" value="THIOREDOXIN_2"/>
    <property type="match status" value="1"/>
</dbReference>